<name>A0A5C6AUH5_9BACT</name>
<keyword evidence="1" id="KW-0472">Membrane</keyword>
<evidence type="ECO:0000256" key="1">
    <source>
        <dbReference type="SAM" id="Phobius"/>
    </source>
</evidence>
<organism evidence="2 3">
    <name type="scientific">Neorhodopirellula pilleata</name>
    <dbReference type="NCBI Taxonomy" id="2714738"/>
    <lineage>
        <taxon>Bacteria</taxon>
        <taxon>Pseudomonadati</taxon>
        <taxon>Planctomycetota</taxon>
        <taxon>Planctomycetia</taxon>
        <taxon>Pirellulales</taxon>
        <taxon>Pirellulaceae</taxon>
        <taxon>Neorhodopirellula</taxon>
    </lineage>
</organism>
<feature type="transmembrane region" description="Helical" evidence="1">
    <location>
        <begin position="6"/>
        <end position="28"/>
    </location>
</feature>
<dbReference type="OrthoDB" id="281279at2"/>
<feature type="transmembrane region" description="Helical" evidence="1">
    <location>
        <begin position="35"/>
        <end position="53"/>
    </location>
</feature>
<accession>A0A5C6AUH5</accession>
<keyword evidence="1" id="KW-0812">Transmembrane</keyword>
<dbReference type="AlphaFoldDB" id="A0A5C6AUH5"/>
<evidence type="ECO:0000313" key="3">
    <source>
        <dbReference type="Proteomes" id="UP000316213"/>
    </source>
</evidence>
<sequence>MSELLAESPLVVSIALGVLSAALIYGWLQTGKKPLAIIGLVLAVCVPLAWVIAENWVTDRERIEQLIHEVADAVEANDHPRALSVIGDESTRRQAAGELPQWEFSQADVGNIRSIRVIENTLPVQAEVEMTVKVTVSSKRGSIQNISVPRRLNLTFEKRGLDSSDHGGWVVTGYRHFQIVGNADGFTSGPIQ</sequence>
<gene>
    <name evidence="2" type="ORF">Pla100_00450</name>
</gene>
<dbReference type="RefSeq" id="WP_146575710.1">
    <property type="nucleotide sequence ID" value="NZ_SJPM01000001.1"/>
</dbReference>
<evidence type="ECO:0000313" key="2">
    <source>
        <dbReference type="EMBL" id="TWU03127.1"/>
    </source>
</evidence>
<keyword evidence="3" id="KW-1185">Reference proteome</keyword>
<dbReference type="EMBL" id="SJPM01000001">
    <property type="protein sequence ID" value="TWU03127.1"/>
    <property type="molecule type" value="Genomic_DNA"/>
</dbReference>
<comment type="caution">
    <text evidence="2">The sequence shown here is derived from an EMBL/GenBank/DDBJ whole genome shotgun (WGS) entry which is preliminary data.</text>
</comment>
<protein>
    <submittedName>
        <fullName evidence="2">Uncharacterized protein</fullName>
    </submittedName>
</protein>
<reference evidence="2 3" key="1">
    <citation type="submission" date="2019-02" db="EMBL/GenBank/DDBJ databases">
        <title>Deep-cultivation of Planctomycetes and their phenomic and genomic characterization uncovers novel biology.</title>
        <authorList>
            <person name="Wiegand S."/>
            <person name="Jogler M."/>
            <person name="Boedeker C."/>
            <person name="Pinto D."/>
            <person name="Vollmers J."/>
            <person name="Rivas-Marin E."/>
            <person name="Kohn T."/>
            <person name="Peeters S.H."/>
            <person name="Heuer A."/>
            <person name="Rast P."/>
            <person name="Oberbeckmann S."/>
            <person name="Bunk B."/>
            <person name="Jeske O."/>
            <person name="Meyerdierks A."/>
            <person name="Storesund J.E."/>
            <person name="Kallscheuer N."/>
            <person name="Luecker S."/>
            <person name="Lage O.M."/>
            <person name="Pohl T."/>
            <person name="Merkel B.J."/>
            <person name="Hornburger P."/>
            <person name="Mueller R.-W."/>
            <person name="Bruemmer F."/>
            <person name="Labrenz M."/>
            <person name="Spormann A.M."/>
            <person name="Op Den Camp H."/>
            <person name="Overmann J."/>
            <person name="Amann R."/>
            <person name="Jetten M.S.M."/>
            <person name="Mascher T."/>
            <person name="Medema M.H."/>
            <person name="Devos D.P."/>
            <person name="Kaster A.-K."/>
            <person name="Ovreas L."/>
            <person name="Rohde M."/>
            <person name="Galperin M.Y."/>
            <person name="Jogler C."/>
        </authorList>
    </citation>
    <scope>NUCLEOTIDE SEQUENCE [LARGE SCALE GENOMIC DNA]</scope>
    <source>
        <strain evidence="2 3">Pla100</strain>
    </source>
</reference>
<proteinExistence type="predicted"/>
<dbReference type="Proteomes" id="UP000316213">
    <property type="component" value="Unassembled WGS sequence"/>
</dbReference>
<keyword evidence="1" id="KW-1133">Transmembrane helix</keyword>